<dbReference type="InterPro" id="IPR001789">
    <property type="entry name" value="Sig_transdc_resp-reg_receiver"/>
</dbReference>
<proteinExistence type="inferred from homology"/>
<dbReference type="SUPFAM" id="SSF55781">
    <property type="entry name" value="GAF domain-like"/>
    <property type="match status" value="2"/>
</dbReference>
<dbReference type="EMBL" id="JBHFNR010000056">
    <property type="protein sequence ID" value="MFB2892950.1"/>
    <property type="molecule type" value="Genomic_DNA"/>
</dbReference>
<evidence type="ECO:0000256" key="7">
    <source>
        <dbReference type="ARBA" id="ARBA00022553"/>
    </source>
</evidence>
<dbReference type="SMART" id="SM00065">
    <property type="entry name" value="GAF"/>
    <property type="match status" value="2"/>
</dbReference>
<dbReference type="Pfam" id="PF01590">
    <property type="entry name" value="GAF"/>
    <property type="match status" value="2"/>
</dbReference>
<keyword evidence="24" id="KW-1185">Reference proteome</keyword>
<evidence type="ECO:0000256" key="8">
    <source>
        <dbReference type="ARBA" id="ARBA00022679"/>
    </source>
</evidence>
<dbReference type="Gene3D" id="3.30.565.10">
    <property type="entry name" value="Histidine kinase-like ATPase, C-terminal domain"/>
    <property type="match status" value="1"/>
</dbReference>
<evidence type="ECO:0000256" key="11">
    <source>
        <dbReference type="ARBA" id="ARBA00022777"/>
    </source>
</evidence>
<feature type="transmembrane region" description="Helical" evidence="19">
    <location>
        <begin position="32"/>
        <end position="53"/>
    </location>
</feature>
<evidence type="ECO:0000256" key="19">
    <source>
        <dbReference type="SAM" id="Phobius"/>
    </source>
</evidence>
<feature type="transmembrane region" description="Helical" evidence="19">
    <location>
        <begin position="65"/>
        <end position="87"/>
    </location>
</feature>
<evidence type="ECO:0000259" key="21">
    <source>
        <dbReference type="PROSITE" id="PS50109"/>
    </source>
</evidence>
<dbReference type="PRINTS" id="PR00344">
    <property type="entry name" value="BCTRLSENSOR"/>
</dbReference>
<evidence type="ECO:0000256" key="16">
    <source>
        <dbReference type="ARBA" id="ARBA00023136"/>
    </source>
</evidence>
<feature type="domain" description="Response regulatory" evidence="22">
    <location>
        <begin position="820"/>
        <end position="936"/>
    </location>
</feature>
<dbReference type="InterPro" id="IPR003594">
    <property type="entry name" value="HATPase_dom"/>
</dbReference>
<dbReference type="Pfam" id="PF00512">
    <property type="entry name" value="HisKA"/>
    <property type="match status" value="1"/>
</dbReference>
<keyword evidence="17" id="KW-1015">Disulfide bond</keyword>
<evidence type="ECO:0000256" key="14">
    <source>
        <dbReference type="ARBA" id="ARBA00023008"/>
    </source>
</evidence>
<dbReference type="Pfam" id="PF25487">
    <property type="entry name" value="ETR1_N"/>
    <property type="match status" value="1"/>
</dbReference>
<comment type="similarity">
    <text evidence="5">Belongs to the ethylene receptor family.</text>
</comment>
<dbReference type="Proteomes" id="UP001576784">
    <property type="component" value="Unassembled WGS sequence"/>
</dbReference>
<dbReference type="PROSITE" id="PS50109">
    <property type="entry name" value="HIS_KIN"/>
    <property type="match status" value="1"/>
</dbReference>
<evidence type="ECO:0000256" key="12">
    <source>
        <dbReference type="ARBA" id="ARBA00022824"/>
    </source>
</evidence>
<evidence type="ECO:0000256" key="1">
    <source>
        <dbReference type="ARBA" id="ARBA00000085"/>
    </source>
</evidence>
<dbReference type="SUPFAM" id="SSF47384">
    <property type="entry name" value="Homodimeric domain of signal transducing histidine kinase"/>
    <property type="match status" value="1"/>
</dbReference>
<dbReference type="PANTHER" id="PTHR45339">
    <property type="entry name" value="HYBRID SIGNAL TRANSDUCTION HISTIDINE KINASE J"/>
    <property type="match status" value="1"/>
</dbReference>
<keyword evidence="9 19" id="KW-0812">Transmembrane</keyword>
<dbReference type="SMART" id="SM00387">
    <property type="entry name" value="HATPase_c"/>
    <property type="match status" value="1"/>
</dbReference>
<dbReference type="CDD" id="cd00082">
    <property type="entry name" value="HisKA"/>
    <property type="match status" value="1"/>
</dbReference>
<dbReference type="InterPro" id="IPR036097">
    <property type="entry name" value="HisK_dim/P_sf"/>
</dbReference>
<accession>A0ABV4XMM2</accession>
<dbReference type="CDD" id="cd16922">
    <property type="entry name" value="HATPase_EvgS-ArcB-TorS-like"/>
    <property type="match status" value="1"/>
</dbReference>
<dbReference type="Gene3D" id="3.30.450.40">
    <property type="match status" value="2"/>
</dbReference>
<dbReference type="InterPro" id="IPR004358">
    <property type="entry name" value="Sig_transdc_His_kin-like_C"/>
</dbReference>
<protein>
    <recommendedName>
        <fullName evidence="6">histidine kinase</fullName>
        <ecNumber evidence="6">2.7.13.3</ecNumber>
    </recommendedName>
</protein>
<comment type="caution">
    <text evidence="23">The sequence shown here is derived from an EMBL/GenBank/DDBJ whole genome shotgun (WGS) entry which is preliminary data.</text>
</comment>
<comment type="subcellular location">
    <subcellularLocation>
        <location evidence="3">Endoplasmic reticulum membrane</location>
        <topology evidence="3">Multi-pass membrane protein</topology>
    </subcellularLocation>
</comment>
<evidence type="ECO:0000313" key="24">
    <source>
        <dbReference type="Proteomes" id="UP001576784"/>
    </source>
</evidence>
<name>A0ABV4XMM2_9CYAN</name>
<evidence type="ECO:0000313" key="23">
    <source>
        <dbReference type="EMBL" id="MFB2892950.1"/>
    </source>
</evidence>
<evidence type="ECO:0000256" key="10">
    <source>
        <dbReference type="ARBA" id="ARBA00022745"/>
    </source>
</evidence>
<evidence type="ECO:0000256" key="18">
    <source>
        <dbReference type="PROSITE-ProRule" id="PRU00169"/>
    </source>
</evidence>
<dbReference type="InterPro" id="IPR003661">
    <property type="entry name" value="HisK_dim/P_dom"/>
</dbReference>
<dbReference type="EC" id="2.7.13.3" evidence="6"/>
<evidence type="ECO:0000256" key="5">
    <source>
        <dbReference type="ARBA" id="ARBA00009842"/>
    </source>
</evidence>
<dbReference type="SMART" id="SM00448">
    <property type="entry name" value="REC"/>
    <property type="match status" value="1"/>
</dbReference>
<organism evidence="23 24">
    <name type="scientific">Floridaenema flaviceps BLCC-F50</name>
    <dbReference type="NCBI Taxonomy" id="3153642"/>
    <lineage>
        <taxon>Bacteria</taxon>
        <taxon>Bacillati</taxon>
        <taxon>Cyanobacteriota</taxon>
        <taxon>Cyanophyceae</taxon>
        <taxon>Oscillatoriophycideae</taxon>
        <taxon>Aerosakkonematales</taxon>
        <taxon>Aerosakkonemataceae</taxon>
        <taxon>Floridanema</taxon>
        <taxon>Floridanema flaviceps</taxon>
    </lineage>
</organism>
<evidence type="ECO:0000259" key="22">
    <source>
        <dbReference type="PROSITE" id="PS50110"/>
    </source>
</evidence>
<keyword evidence="16 19" id="KW-0472">Membrane</keyword>
<dbReference type="InterPro" id="IPR029016">
    <property type="entry name" value="GAF-like_dom_sf"/>
</dbReference>
<evidence type="ECO:0000256" key="17">
    <source>
        <dbReference type="ARBA" id="ARBA00023157"/>
    </source>
</evidence>
<dbReference type="InterPro" id="IPR058544">
    <property type="entry name" value="ETR1_N"/>
</dbReference>
<gene>
    <name evidence="23" type="ORF">ACE1CI_08400</name>
</gene>
<evidence type="ECO:0000256" key="13">
    <source>
        <dbReference type="ARBA" id="ARBA00022989"/>
    </source>
</evidence>
<dbReference type="PROSITE" id="PS50110">
    <property type="entry name" value="RESPONSE_REGULATORY"/>
    <property type="match status" value="1"/>
</dbReference>
<feature type="domain" description="Histidine kinase" evidence="21">
    <location>
        <begin position="572"/>
        <end position="794"/>
    </location>
</feature>
<evidence type="ECO:0000256" key="15">
    <source>
        <dbReference type="ARBA" id="ARBA00023012"/>
    </source>
</evidence>
<dbReference type="Pfam" id="PF00072">
    <property type="entry name" value="Response_reg"/>
    <property type="match status" value="1"/>
</dbReference>
<comment type="catalytic activity">
    <reaction evidence="1">
        <text>ATP + protein L-histidine = ADP + protein N-phospho-L-histidine.</text>
        <dbReference type="EC" id="2.7.13.3"/>
    </reaction>
</comment>
<dbReference type="InterPro" id="IPR003018">
    <property type="entry name" value="GAF"/>
</dbReference>
<dbReference type="SMART" id="SM00388">
    <property type="entry name" value="HisKA"/>
    <property type="match status" value="1"/>
</dbReference>
<dbReference type="Gene3D" id="1.10.287.130">
    <property type="match status" value="1"/>
</dbReference>
<keyword evidence="13 19" id="KW-1133">Transmembrane helix</keyword>
<evidence type="ECO:0000256" key="6">
    <source>
        <dbReference type="ARBA" id="ARBA00012438"/>
    </source>
</evidence>
<keyword evidence="14" id="KW-0186">Copper</keyword>
<dbReference type="InterPro" id="IPR016132">
    <property type="entry name" value="Phyto_chromo_attachment"/>
</dbReference>
<dbReference type="SUPFAM" id="SSF52172">
    <property type="entry name" value="CheY-like"/>
    <property type="match status" value="1"/>
</dbReference>
<dbReference type="Pfam" id="PF02518">
    <property type="entry name" value="HATPase_c"/>
    <property type="match status" value="1"/>
</dbReference>
<dbReference type="PROSITE" id="PS50046">
    <property type="entry name" value="PHYTOCHROME_2"/>
    <property type="match status" value="1"/>
</dbReference>
<keyword evidence="12" id="KW-0256">Endoplasmic reticulum</keyword>
<dbReference type="Gene3D" id="3.40.50.2300">
    <property type="match status" value="1"/>
</dbReference>
<feature type="modified residue" description="4-aspartylphosphate" evidence="18">
    <location>
        <position position="869"/>
    </location>
</feature>
<dbReference type="InterPro" id="IPR011006">
    <property type="entry name" value="CheY-like_superfamily"/>
</dbReference>
<dbReference type="SUPFAM" id="SSF55874">
    <property type="entry name" value="ATPase domain of HSP90 chaperone/DNA topoisomerase II/histidine kinase"/>
    <property type="match status" value="1"/>
</dbReference>
<dbReference type="InterPro" id="IPR036890">
    <property type="entry name" value="HATPase_C_sf"/>
</dbReference>
<evidence type="ECO:0000256" key="2">
    <source>
        <dbReference type="ARBA" id="ARBA00001935"/>
    </source>
</evidence>
<keyword evidence="8" id="KW-0808">Transferase</keyword>
<keyword evidence="15" id="KW-0902">Two-component regulatory system</keyword>
<feature type="domain" description="Phytochrome chromophore attachment site" evidence="20">
    <location>
        <begin position="367"/>
        <end position="531"/>
    </location>
</feature>
<comment type="similarity">
    <text evidence="4">In the N-terminal section; belongs to the phytochrome family.</text>
</comment>
<keyword evidence="10" id="KW-0936">Ethylene signaling pathway</keyword>
<evidence type="ECO:0000259" key="20">
    <source>
        <dbReference type="PROSITE" id="PS50046"/>
    </source>
</evidence>
<evidence type="ECO:0000256" key="3">
    <source>
        <dbReference type="ARBA" id="ARBA00004477"/>
    </source>
</evidence>
<evidence type="ECO:0000256" key="4">
    <source>
        <dbReference type="ARBA" id="ARBA00006402"/>
    </source>
</evidence>
<dbReference type="PANTHER" id="PTHR45339:SF1">
    <property type="entry name" value="HYBRID SIGNAL TRANSDUCTION HISTIDINE KINASE J"/>
    <property type="match status" value="1"/>
</dbReference>
<dbReference type="CDD" id="cd17546">
    <property type="entry name" value="REC_hyHK_CKI1_RcsC-like"/>
    <property type="match status" value="1"/>
</dbReference>
<keyword evidence="7 18" id="KW-0597">Phosphoprotein</keyword>
<sequence>MLELWNHFLHTRSYIPHGHCYLWQTPLVGLHLVSDALIAVAYFSIPAMLMYFVGKRRDISFSRVFVLFSTFIILCGVGHLLDIWTLWYPDYWISGIERALTALVSCYTALQLVELLPKFLALQTPEQLEIINQELQIQVAERQRAEETLRMIISGTASVTGQDFFPALVQNLAVALNVPYVIVSEKIGNSVDYFRSLAFWSKNRLIADFDYQLENTPCELVVRNKQVYYCGENLQESFPDDLWLKDIDAKSYIGVPLLDGNQKAIGNLCVIDAKPLNIDNCTKAVLSVFAARAATELQRKWAEEEKHRAYEELEIRVQERTAELVAANIILEREIKERIAAEEKMKLMAEREQAINKVIMRMRQSLDLQSIFQATTAELRQAIKCDRVLIYRFNSDWSGQLVSESVAEGWNILLPKQINDSILTNIVVDYPNCSVQFMGSSQMLINDTYLQDNAEKIYSKKNNYCCISDIYQAGFTPCYLEFLTKLQARAYIIAPIFCGDRLWGLLGVYQNNVPRNWQEAEVQIVTQIGNQLGVAVQQAELFAQTQYQAEELKRAKEAADAASLAKSEFLANMSHELRTPMNAILGFTQLMQRDTSLRSDYQRYIDIIYQSGEHLLSLINDVLEMSKIEAGRVTLYETQFSVLQLLQELNNMLQLKAKSKGLELKFELASSVPQFIKADQKKLRQVLINLLNNGIKFTKTGSVTLRVKLKPEIDNQSCHLRFEVEDTGLGIAAEEMDNLFQPFKQTKVGQEAQEGTGLGLRISQKFVQLMGGNITVKSVLNQGSCFSFEIPVIWIEVAPVKTSLTLNNVSGLAPGQPKYRILVVEDSPVNRLLLVKLLSYLGFEVREAENGEVAINICQEWQPHLIFMDMQMPIMNGYQATGKIKQLKLPKMPTIVAITAGAFTEQQKLCFSAGCDDFISKPFRRAELLQILAQYLGVQYSYETEVINPITYVKPEPNYSLDAKALTIMPSEWIAEFHNAVAQCDDARSITLIAQIPADQTLLIEALTKLVEDYQFEQLIELTNSISE</sequence>
<keyword evidence="11" id="KW-0418">Kinase</keyword>
<dbReference type="InterPro" id="IPR005467">
    <property type="entry name" value="His_kinase_dom"/>
</dbReference>
<dbReference type="RefSeq" id="WP_413262616.1">
    <property type="nucleotide sequence ID" value="NZ_JBHFNR010000056.1"/>
</dbReference>
<evidence type="ECO:0000256" key="9">
    <source>
        <dbReference type="ARBA" id="ARBA00022692"/>
    </source>
</evidence>
<comment type="cofactor">
    <cofactor evidence="2">
        <name>Cu cation</name>
        <dbReference type="ChEBI" id="CHEBI:23378"/>
    </cofactor>
</comment>
<reference evidence="23 24" key="1">
    <citation type="submission" date="2024-09" db="EMBL/GenBank/DDBJ databases">
        <title>Floridaenema gen nov. (Aerosakkonemataceae, Aerosakkonematales ord. nov., Cyanobacteria) from benthic tropical and subtropical fresh waters, with the description of four new species.</title>
        <authorList>
            <person name="Moretto J.A."/>
            <person name="Berthold D.E."/>
            <person name="Lefler F.W."/>
            <person name="Huang I.-S."/>
            <person name="Laughinghouse H. IV."/>
        </authorList>
    </citation>
    <scope>NUCLEOTIDE SEQUENCE [LARGE SCALE GENOMIC DNA]</scope>
    <source>
        <strain evidence="23 24">BLCC-F50</strain>
    </source>
</reference>